<sequence>MGKLLGGEGEREGGNMVENGSAFLGKIKIGVCVLEKKVKCASEVSSAPMGQILERLQAFGEFEIILFGDKVILENPVEDWPICDCLIAFYSSGYPLQKAEAYAKLRKPFLVNELEPQYLLHDRRKVYERLEEFGVPVPNYALVNREYPNQDLDYFVEQEDFVEVHGKRFWKPFVEKPIDGDNHSIMIYYPNSAGGGMKELFRKVGNRSSEFHPDVRRVRREGSYIYEEFLPTGGTDVKVYTVGPEYAHAEARKSPVVDGVVMRNPDGKEVRYPVLLSPAEKEMARDVCIAFRQGVCGFDLLRCEGRSYVCDVNGWSFVKNSHKYYDDAACVLRKMFIDAKAPHLSSTIPPILPWKINEPSQPSEGLARQGSGIIGTFGQLEELRCVIAVIRHGDRTPKQKVKLKVTEEKLLNLMLKYNGGRPRAETKLKSAVQLQDLLDATRMLVPRTRPGRESDSDIEHAEKLRQVKAVLEEGGHFSGIYRKVQLKPLKWIKVPRNNGEGEEERPIEALMILKYGGVLTHAGRKQAEELGRYFRNNMYPGEGTGLLRLHSTYRHDLKIYSSDEGRVQMSAAAFAKGLLDLEGPLTPILVSLVSKDSSMLDGLANASTEMEEAKARLHEIINSEVKAKTSNGHAEFPWMVDGGGLPANASDLLPEMFKLTKKITEQVKLLAKDEEEKLSMTSSYDVLPPYDLAKALGKTNIDVDRISAGLPCGSEGFLLMFARWKKLERDLYNERRGRFDITQIPDVYDSSKYDLLHNAHLNLEDLAELFRIAQLLADGVIPNEYGINPKHKLKIGSKITRRLLGKILIDLRNTREEAICVAERNCGEGQRSVVNRLKKEDTEHQTRYLHKNEDARKASEMTLDQDDDEDKETKYRLDPKYANVKTPERHVRTRLYFTSESHIHSLMNVLRYCNLDDCLQGEDGLVCHSALERLFRARELDYMSHIVLRLFENTAVTLEDPKRFRIELTYSRGADFSPLEEQNDGDEAALLRQEHTLPIMGPERLQEVGDYLTLEKTEKMIRPFAMPAEDFPSTATAQSQAFSDYLSRSAGVLERLVNLWPFHKNTNAGAK</sequence>
<dbReference type="Gene3D" id="3.30.470.20">
    <property type="entry name" value="ATP-grasp fold, B domain"/>
    <property type="match status" value="1"/>
</dbReference>
<dbReference type="EMBL" id="JADCNM010000005">
    <property type="protein sequence ID" value="KAG0483813.1"/>
    <property type="molecule type" value="Genomic_DNA"/>
</dbReference>
<dbReference type="FunFam" id="3.30.470.20:FF:000019">
    <property type="entry name" value="Inositol hexakisphosphate and diphosphoinositol-pentakisphosphate kinase"/>
    <property type="match status" value="1"/>
</dbReference>
<dbReference type="GO" id="GO:0032958">
    <property type="term" value="P:inositol phosphate biosynthetic process"/>
    <property type="evidence" value="ECO:0007669"/>
    <property type="project" value="UniProtKB-ARBA"/>
</dbReference>
<comment type="similarity">
    <text evidence="2 13">Belongs to the histidine acid phosphatase family. VIP1 subfamily.</text>
</comment>
<keyword evidence="9" id="KW-0007">Acetylation</keyword>
<evidence type="ECO:0000256" key="5">
    <source>
        <dbReference type="ARBA" id="ARBA00022679"/>
    </source>
</evidence>
<comment type="catalytic activity">
    <reaction evidence="11">
        <text>1D-myo-inositol hexakisphosphate + ATP = 1-diphospho-1D-myo-inositol 2,3,4,5,6-pentakisphosphate + ADP</text>
        <dbReference type="Rhea" id="RHEA:37459"/>
        <dbReference type="ChEBI" id="CHEBI:30616"/>
        <dbReference type="ChEBI" id="CHEBI:58130"/>
        <dbReference type="ChEBI" id="CHEBI:74946"/>
        <dbReference type="ChEBI" id="CHEBI:456216"/>
        <dbReference type="EC" id="2.7.4.24"/>
    </reaction>
    <physiologicalReaction direction="left-to-right" evidence="11">
        <dbReference type="Rhea" id="RHEA:37460"/>
    </physiologicalReaction>
</comment>
<dbReference type="GO" id="GO:0006020">
    <property type="term" value="P:inositol metabolic process"/>
    <property type="evidence" value="ECO:0007669"/>
    <property type="project" value="TreeGrafter"/>
</dbReference>
<dbReference type="Pfam" id="PF18086">
    <property type="entry name" value="PPIP5K2_N"/>
    <property type="match status" value="1"/>
</dbReference>
<keyword evidence="3 13" id="KW-0963">Cytoplasm</keyword>
<dbReference type="SUPFAM" id="SSF53254">
    <property type="entry name" value="Phosphoglycerate mutase-like"/>
    <property type="match status" value="1"/>
</dbReference>
<dbReference type="Gene3D" id="3.40.50.1240">
    <property type="entry name" value="Phosphoglycerate mutase-like"/>
    <property type="match status" value="1"/>
</dbReference>
<evidence type="ECO:0000256" key="12">
    <source>
        <dbReference type="PROSITE-ProRule" id="PRU00409"/>
    </source>
</evidence>
<dbReference type="GO" id="GO:0000828">
    <property type="term" value="F:inositol hexakisphosphate kinase activity"/>
    <property type="evidence" value="ECO:0007669"/>
    <property type="project" value="UniProtKB-ARBA"/>
</dbReference>
<organism evidence="16 17">
    <name type="scientific">Vanilla planifolia</name>
    <name type="common">Vanilla</name>
    <dbReference type="NCBI Taxonomy" id="51239"/>
    <lineage>
        <taxon>Eukaryota</taxon>
        <taxon>Viridiplantae</taxon>
        <taxon>Streptophyta</taxon>
        <taxon>Embryophyta</taxon>
        <taxon>Tracheophyta</taxon>
        <taxon>Spermatophyta</taxon>
        <taxon>Magnoliopsida</taxon>
        <taxon>Liliopsida</taxon>
        <taxon>Asparagales</taxon>
        <taxon>Orchidaceae</taxon>
        <taxon>Vanilloideae</taxon>
        <taxon>Vanilleae</taxon>
        <taxon>Vanilla</taxon>
    </lineage>
</organism>
<dbReference type="PANTHER" id="PTHR12750:SF9">
    <property type="entry name" value="INOSITOL HEXAKISPHOSPHATE AND DIPHOSPHOINOSITOL-PENTAKISPHOSPHATE KINASE"/>
    <property type="match status" value="1"/>
</dbReference>
<evidence type="ECO:0000256" key="14">
    <source>
        <dbReference type="SAM" id="MobiDB-lite"/>
    </source>
</evidence>
<dbReference type="PROSITE" id="PS50975">
    <property type="entry name" value="ATP_GRASP"/>
    <property type="match status" value="1"/>
</dbReference>
<dbReference type="Proteomes" id="UP000639772">
    <property type="component" value="Unassembled WGS sequence"/>
</dbReference>
<dbReference type="InterPro" id="IPR011761">
    <property type="entry name" value="ATP-grasp"/>
</dbReference>
<comment type="function">
    <text evidence="13">Bifunctional inositol kinase that acts in concert with the IP6K kinases to synthesize the diphosphate group-containing inositol pyrophosphates diphosphoinositol pentakisphosphate, PP-InsP5, and bis-diphosphoinositol tetrakisphosphate, (PP)2-InsP4. PP-InsP5 and (PP)2-InsP4, also respectively called InsP7 and InsP8, may regulate a variety of cellular processes, including apoptosis, vesicle trafficking, cytoskeletal dynamics, and exocytosis. Phosphorylates inositol hexakisphosphate (InsP6).</text>
</comment>
<evidence type="ECO:0000256" key="2">
    <source>
        <dbReference type="ARBA" id="ARBA00005609"/>
    </source>
</evidence>
<dbReference type="InterPro" id="IPR029033">
    <property type="entry name" value="His_PPase_superfam"/>
</dbReference>
<dbReference type="InterPro" id="IPR000560">
    <property type="entry name" value="His_Pase_clade-2"/>
</dbReference>
<proteinExistence type="inferred from homology"/>
<comment type="catalytic activity">
    <reaction evidence="10">
        <text>5-diphospho-1D-myo-inositol 1,2,3,4,6-pentakisphosphate + ATP + H(+) = 1,5-bis(diphospho)-1D-myo-inositol 2,3,4,6-tetrakisphosphate + ADP</text>
        <dbReference type="Rhea" id="RHEA:10276"/>
        <dbReference type="ChEBI" id="CHEBI:15378"/>
        <dbReference type="ChEBI" id="CHEBI:30616"/>
        <dbReference type="ChEBI" id="CHEBI:58628"/>
        <dbReference type="ChEBI" id="CHEBI:77983"/>
        <dbReference type="ChEBI" id="CHEBI:456216"/>
        <dbReference type="EC" id="2.7.4.24"/>
    </reaction>
    <physiologicalReaction direction="left-to-right" evidence="10">
        <dbReference type="Rhea" id="RHEA:10277"/>
    </physiologicalReaction>
</comment>
<keyword evidence="4" id="KW-0597">Phosphoprotein</keyword>
<keyword evidence="8 12" id="KW-0067">ATP-binding</keyword>
<evidence type="ECO:0000256" key="1">
    <source>
        <dbReference type="ARBA" id="ARBA00004514"/>
    </source>
</evidence>
<comment type="caution">
    <text evidence="16">The sequence shown here is derived from an EMBL/GenBank/DDBJ whole genome shotgun (WGS) entry which is preliminary data.</text>
</comment>
<dbReference type="Pfam" id="PF00328">
    <property type="entry name" value="His_Phos_2"/>
    <property type="match status" value="1"/>
</dbReference>
<gene>
    <name evidence="16" type="ORF">HPP92_011897</name>
</gene>
<evidence type="ECO:0000256" key="13">
    <source>
        <dbReference type="RuleBase" id="RU365032"/>
    </source>
</evidence>
<evidence type="ECO:0000256" key="6">
    <source>
        <dbReference type="ARBA" id="ARBA00022741"/>
    </source>
</evidence>
<dbReference type="PANTHER" id="PTHR12750">
    <property type="entry name" value="DIPHOSPHOINOSITOL PENTAKISPHOSPHATE KINASE"/>
    <property type="match status" value="1"/>
</dbReference>
<dbReference type="CDD" id="cd07061">
    <property type="entry name" value="HP_HAP_like"/>
    <property type="match status" value="1"/>
</dbReference>
<dbReference type="GO" id="GO:0005524">
    <property type="term" value="F:ATP binding"/>
    <property type="evidence" value="ECO:0007669"/>
    <property type="project" value="UniProtKB-UniRule"/>
</dbReference>
<evidence type="ECO:0000256" key="7">
    <source>
        <dbReference type="ARBA" id="ARBA00022777"/>
    </source>
</evidence>
<evidence type="ECO:0000256" key="4">
    <source>
        <dbReference type="ARBA" id="ARBA00022553"/>
    </source>
</evidence>
<dbReference type="EC" id="2.7.4.24" evidence="13"/>
<dbReference type="InterPro" id="IPR037446">
    <property type="entry name" value="His_Pase_VIP1"/>
</dbReference>
<protein>
    <recommendedName>
        <fullName evidence="13">Inositol hexakisphosphate and diphosphoinositol-pentakisphosphate kinase</fullName>
        <ecNumber evidence="13">2.7.4.24</ecNumber>
    </recommendedName>
</protein>
<evidence type="ECO:0000256" key="10">
    <source>
        <dbReference type="ARBA" id="ARBA00033696"/>
    </source>
</evidence>
<feature type="domain" description="ATP-grasp" evidence="15">
    <location>
        <begin position="127"/>
        <end position="341"/>
    </location>
</feature>
<keyword evidence="5 13" id="KW-0808">Transferase</keyword>
<reference evidence="16 17" key="1">
    <citation type="journal article" date="2020" name="Nat. Food">
        <title>A phased Vanilla planifolia genome enables genetic improvement of flavour and production.</title>
        <authorList>
            <person name="Hasing T."/>
            <person name="Tang H."/>
            <person name="Brym M."/>
            <person name="Khazi F."/>
            <person name="Huang T."/>
            <person name="Chambers A.H."/>
        </authorList>
    </citation>
    <scope>NUCLEOTIDE SEQUENCE [LARGE SCALE GENOMIC DNA]</scope>
    <source>
        <tissue evidence="16">Leaf</tissue>
    </source>
</reference>
<keyword evidence="7 13" id="KW-0418">Kinase</keyword>
<dbReference type="PROSITE" id="PS00616">
    <property type="entry name" value="HIS_ACID_PHOSPHAT_1"/>
    <property type="match status" value="1"/>
</dbReference>
<dbReference type="SUPFAM" id="SSF56059">
    <property type="entry name" value="Glutathione synthetase ATP-binding domain-like"/>
    <property type="match status" value="1"/>
</dbReference>
<evidence type="ECO:0000256" key="3">
    <source>
        <dbReference type="ARBA" id="ARBA00022490"/>
    </source>
</evidence>
<feature type="compositionally biased region" description="Basic and acidic residues" evidence="14">
    <location>
        <begin position="850"/>
        <end position="859"/>
    </location>
</feature>
<evidence type="ECO:0000256" key="9">
    <source>
        <dbReference type="ARBA" id="ARBA00022990"/>
    </source>
</evidence>
<evidence type="ECO:0000259" key="15">
    <source>
        <dbReference type="PROSITE" id="PS50975"/>
    </source>
</evidence>
<evidence type="ECO:0000313" key="17">
    <source>
        <dbReference type="Proteomes" id="UP000639772"/>
    </source>
</evidence>
<name>A0A835RCC0_VANPL</name>
<dbReference type="GO" id="GO:0033857">
    <property type="term" value="F:5-diphosphoinositol pentakisphosphate 1-kinase activity"/>
    <property type="evidence" value="ECO:0007669"/>
    <property type="project" value="TreeGrafter"/>
</dbReference>
<dbReference type="Gene3D" id="3.40.50.11950">
    <property type="match status" value="1"/>
</dbReference>
<dbReference type="InterPro" id="IPR033379">
    <property type="entry name" value="Acid_Pase_AS"/>
</dbReference>
<evidence type="ECO:0000256" key="11">
    <source>
        <dbReference type="ARBA" id="ARBA00034629"/>
    </source>
</evidence>
<dbReference type="InterPro" id="IPR040557">
    <property type="entry name" value="VIP1_N"/>
</dbReference>
<dbReference type="FunFam" id="3.40.50.11950:FF:000002">
    <property type="entry name" value="Inositol hexakisphosphate and diphosphoinositol-pentakisphosphate kinase"/>
    <property type="match status" value="1"/>
</dbReference>
<dbReference type="GO" id="GO:0046872">
    <property type="term" value="F:metal ion binding"/>
    <property type="evidence" value="ECO:0007669"/>
    <property type="project" value="InterPro"/>
</dbReference>
<feature type="region of interest" description="Disordered" evidence="14">
    <location>
        <begin position="850"/>
        <end position="872"/>
    </location>
</feature>
<dbReference type="GO" id="GO:0005829">
    <property type="term" value="C:cytosol"/>
    <property type="evidence" value="ECO:0007669"/>
    <property type="project" value="UniProtKB-SubCell"/>
</dbReference>
<dbReference type="AlphaFoldDB" id="A0A835RCC0"/>
<accession>A0A835RCC0</accession>
<keyword evidence="6 12" id="KW-0547">Nucleotide-binding</keyword>
<dbReference type="OrthoDB" id="18042at2759"/>
<evidence type="ECO:0000313" key="16">
    <source>
        <dbReference type="EMBL" id="KAG0483813.1"/>
    </source>
</evidence>
<comment type="subcellular location">
    <subcellularLocation>
        <location evidence="1 13">Cytoplasm</location>
        <location evidence="1 13">Cytosol</location>
    </subcellularLocation>
</comment>
<evidence type="ECO:0000256" key="8">
    <source>
        <dbReference type="ARBA" id="ARBA00022840"/>
    </source>
</evidence>